<feature type="region of interest" description="Disordered" evidence="6">
    <location>
        <begin position="1469"/>
        <end position="1577"/>
    </location>
</feature>
<reference evidence="8" key="1">
    <citation type="submission" date="2020-11" db="EMBL/GenBank/DDBJ databases">
        <authorList>
            <person name="Tran Van P."/>
        </authorList>
    </citation>
    <scope>NUCLEOTIDE SEQUENCE</scope>
</reference>
<comment type="similarity">
    <text evidence="2">Belongs to the vir family.</text>
</comment>
<name>A0A7R9KY27_9ACAR</name>
<dbReference type="GO" id="GO:0036396">
    <property type="term" value="C:RNA N6-methyladenosine methyltransferase complex"/>
    <property type="evidence" value="ECO:0007669"/>
    <property type="project" value="TreeGrafter"/>
</dbReference>
<dbReference type="InterPro" id="IPR026736">
    <property type="entry name" value="Virilizer"/>
</dbReference>
<evidence type="ECO:0000259" key="7">
    <source>
        <dbReference type="Pfam" id="PF15912"/>
    </source>
</evidence>
<feature type="domain" description="Virilizer N-terminal" evidence="7">
    <location>
        <begin position="5"/>
        <end position="171"/>
    </location>
</feature>
<dbReference type="InterPro" id="IPR031801">
    <property type="entry name" value="VIR_N"/>
</dbReference>
<feature type="compositionally biased region" description="Polar residues" evidence="6">
    <location>
        <begin position="1537"/>
        <end position="1556"/>
    </location>
</feature>
<dbReference type="PANTHER" id="PTHR23185:SF0">
    <property type="entry name" value="PROTEIN VIRILIZER HOMOLOG"/>
    <property type="match status" value="1"/>
</dbReference>
<evidence type="ECO:0000256" key="3">
    <source>
        <dbReference type="ARBA" id="ARBA00022664"/>
    </source>
</evidence>
<dbReference type="GO" id="GO:0003723">
    <property type="term" value="F:RNA binding"/>
    <property type="evidence" value="ECO:0007669"/>
    <property type="project" value="TreeGrafter"/>
</dbReference>
<feature type="region of interest" description="Disordered" evidence="6">
    <location>
        <begin position="408"/>
        <end position="430"/>
    </location>
</feature>
<evidence type="ECO:0000256" key="6">
    <source>
        <dbReference type="SAM" id="MobiDB-lite"/>
    </source>
</evidence>
<evidence type="ECO:0000256" key="1">
    <source>
        <dbReference type="ARBA" id="ARBA00004123"/>
    </source>
</evidence>
<proteinExistence type="inferred from homology"/>
<feature type="compositionally biased region" description="Basic residues" evidence="6">
    <location>
        <begin position="294"/>
        <end position="310"/>
    </location>
</feature>
<dbReference type="Pfam" id="PF15912">
    <property type="entry name" value="VIR_N"/>
    <property type="match status" value="1"/>
</dbReference>
<dbReference type="Proteomes" id="UP000759131">
    <property type="component" value="Unassembled WGS sequence"/>
</dbReference>
<dbReference type="GO" id="GO:0006397">
    <property type="term" value="P:mRNA processing"/>
    <property type="evidence" value="ECO:0007669"/>
    <property type="project" value="UniProtKB-KW"/>
</dbReference>
<keyword evidence="3" id="KW-0507">mRNA processing</keyword>
<dbReference type="PANTHER" id="PTHR23185">
    <property type="entry name" value="PROTEIN VIRILIZER HOMOLOG"/>
    <property type="match status" value="1"/>
</dbReference>
<accession>A0A7R9KY27</accession>
<feature type="region of interest" description="Disordered" evidence="6">
    <location>
        <begin position="191"/>
        <end position="352"/>
    </location>
</feature>
<feature type="compositionally biased region" description="Low complexity" evidence="6">
    <location>
        <begin position="1490"/>
        <end position="1499"/>
    </location>
</feature>
<organism evidence="8">
    <name type="scientific">Medioppia subpectinata</name>
    <dbReference type="NCBI Taxonomy" id="1979941"/>
    <lineage>
        <taxon>Eukaryota</taxon>
        <taxon>Metazoa</taxon>
        <taxon>Ecdysozoa</taxon>
        <taxon>Arthropoda</taxon>
        <taxon>Chelicerata</taxon>
        <taxon>Arachnida</taxon>
        <taxon>Acari</taxon>
        <taxon>Acariformes</taxon>
        <taxon>Sarcoptiformes</taxon>
        <taxon>Oribatida</taxon>
        <taxon>Brachypylina</taxon>
        <taxon>Oppioidea</taxon>
        <taxon>Oppiidae</taxon>
        <taxon>Medioppia</taxon>
    </lineage>
</organism>
<keyword evidence="9" id="KW-1185">Reference proteome</keyword>
<feature type="compositionally biased region" description="Basic and acidic residues" evidence="6">
    <location>
        <begin position="221"/>
        <end position="231"/>
    </location>
</feature>
<feature type="compositionally biased region" description="Low complexity" evidence="6">
    <location>
        <begin position="311"/>
        <end position="332"/>
    </location>
</feature>
<feature type="compositionally biased region" description="Acidic residues" evidence="6">
    <location>
        <begin position="420"/>
        <end position="430"/>
    </location>
</feature>
<gene>
    <name evidence="8" type="ORF">OSB1V03_LOCUS11626</name>
</gene>
<keyword evidence="4" id="KW-0508">mRNA splicing</keyword>
<evidence type="ECO:0000313" key="9">
    <source>
        <dbReference type="Proteomes" id="UP000759131"/>
    </source>
</evidence>
<evidence type="ECO:0000256" key="4">
    <source>
        <dbReference type="ARBA" id="ARBA00023187"/>
    </source>
</evidence>
<dbReference type="EMBL" id="OC863729">
    <property type="protein sequence ID" value="CAD7631217.1"/>
    <property type="molecule type" value="Genomic_DNA"/>
</dbReference>
<sequence>MAEDYELLFFDTFSQTDGHEGPNLGLVQFPNPIIIKEIRVIPLGARVEADFPGGLRLGATNPSSFELEFFINDLTKGNACTFLDIGCLDYKQNVSIKFVPKELIPTDGLILRGMYSTLTLSVFGCIADISRIIEEDTTQTSDVVADHIIKEETTFVNELHAICPPISDKICDRIDELNVNQIIKTFVETADDSYKTRRSPPPVVHKHDRRESRASSQCSDNNDRRKRDKPIETITQRSSNRRSREKPYQSRTPYVSKHRSRSGSKSKSRSTTPNSLKRRYGRPTTSAPFDKSPKRSPKRQYRSPPRRHRSPSGSSHSPLHSIKTISNSSLSPPSRPLSRSRHRSLTKSPLLTPHHMFESNDIKRIATEVQSVDDCVNYEDFEPLSPEDILSEIAEKISDDENLDQIIGEDAHSDSHSKDDLEEISSEEEYEDFPSIAENDLMMDYSEYDLNPYADFGTFNPFQCEFTSLQALRDPSLSAFELSLIGETYDSGNEQKIIELTNGVEDIRNDKWVEAMEQISIEVNKRSIKDESLIKTLIEFVVDGIDFDLAMKQMITAYKVRHLKAGIKLLTALSQTSEDILKKILDLNITHTLLQLYNRPYMTIPVRLLIIRGIDVICDWSSGVEHMIDHKYAESDPSGQTCYQLLLDLLLEKPSTRIVVSLTSLLRKIHLYEVLRFLSKASDESNTESSNEDSIAICLNEISTTYKNSTNLLSQPFRSLPATKQFEVKTSPFDSHKAVYKYFKRNNIIDCLTNILMGKTLCTPEAFDSALDLLNSMSNASHGLRFLLSSDTINSTNNLCKVLTQQCDESETPLQNIGLKLIHRLQVLQLIDLIFAFHSTQERSKCLSIKENFDDPDLVTTLHNLYTMLFTGIGKDAVVHVLSSENNFDAIIPFISLANDKIKEPLMSKLVSCGCALELSLVTLQLIDVNLMSFLDSYGQILLKICENESIPKLQAISNWLTPIRNLSYNLYNENTFKTLMSFVTKHYESVRESADNSLFTISPELITSLRILQSLCLPSESASEMDIQLKHRYAIIQILSLDGLSQILFLLNKLSETYLKPSHQSFALIGNQGSLVVNFVKPSVLIIKSIVTYLVSARGIDFTDISPIPVLMRIYSVLALVPTSAPTQLLMASIAQQIQYEISEILLIYTELYISGSESDEAIGKSVWTKMAKHVIDYTLSSPLAFVHGLTLLSDVLPQPLPLLVKQPMLSHEVLKTVNFRKLWSLHLHVLNDRIETLVSNFITSNSQPIQMLLKRVCIQLCDLSVPTVTTVTKSIFDELLSSLETYHFSTNDSRNVAICPTVRILNVIQDLSTNIPFRIGFLSHLKNCSQKPDKSAPILTRLQSVMNKSVQINSNEFLTFILQSNPDTDVVTTETNNADTTDKTENNKTEINSNENNVLNTESLSDYFASRSVFVLEDEPLVPEWLFNTTEPMNESQSKENDVSEKCLPMPYIRNMPKDPMIMSKRIQAPRGRGGRQFTRLNDPFRSRPPNTSRPPSMHVDDFIAQERNDSGPKRNNKDFGRQNRGMNPPLRSFGPNQRSSNANNYRPQPSGARNATDRYNSRDLYGMSSNRVNKSDANLPLRWTKISGNRYDFRYPQYSRSFAR</sequence>
<keyword evidence="5" id="KW-0539">Nucleus</keyword>
<feature type="compositionally biased region" description="Basic and acidic residues" evidence="6">
    <location>
        <begin position="409"/>
        <end position="419"/>
    </location>
</feature>
<comment type="subcellular location">
    <subcellularLocation>
        <location evidence="1">Nucleus</location>
    </subcellularLocation>
</comment>
<dbReference type="GO" id="GO:0005634">
    <property type="term" value="C:nucleus"/>
    <property type="evidence" value="ECO:0007669"/>
    <property type="project" value="UniProtKB-SubCell"/>
</dbReference>
<evidence type="ECO:0000256" key="2">
    <source>
        <dbReference type="ARBA" id="ARBA00008371"/>
    </source>
</evidence>
<evidence type="ECO:0000256" key="5">
    <source>
        <dbReference type="ARBA" id="ARBA00023242"/>
    </source>
</evidence>
<feature type="compositionally biased region" description="Basic and acidic residues" evidence="6">
    <location>
        <begin position="1501"/>
        <end position="1524"/>
    </location>
</feature>
<dbReference type="OrthoDB" id="6427812at2759"/>
<dbReference type="EMBL" id="CAJPIZ010009154">
    <property type="protein sequence ID" value="CAG2111647.1"/>
    <property type="molecule type" value="Genomic_DNA"/>
</dbReference>
<evidence type="ECO:0000313" key="8">
    <source>
        <dbReference type="EMBL" id="CAD7631217.1"/>
    </source>
</evidence>
<feature type="compositionally biased region" description="Basic residues" evidence="6">
    <location>
        <begin position="256"/>
        <end position="268"/>
    </location>
</feature>
<dbReference type="GO" id="GO:0008380">
    <property type="term" value="P:RNA splicing"/>
    <property type="evidence" value="ECO:0007669"/>
    <property type="project" value="UniProtKB-KW"/>
</dbReference>
<protein>
    <recommendedName>
        <fullName evidence="7">Virilizer N-terminal domain-containing protein</fullName>
    </recommendedName>
</protein>